<dbReference type="PANTHER" id="PTHR43077">
    <property type="entry name" value="TRANSPORT PERMEASE YVFS-RELATED"/>
    <property type="match status" value="1"/>
</dbReference>
<feature type="coiled-coil region" evidence="5">
    <location>
        <begin position="481"/>
        <end position="515"/>
    </location>
</feature>
<dbReference type="InterPro" id="IPR017501">
    <property type="entry name" value="Phage_infect_YhgE_C"/>
</dbReference>
<feature type="transmembrane region" description="Helical" evidence="6">
    <location>
        <begin position="660"/>
        <end position="679"/>
    </location>
</feature>
<keyword evidence="5" id="KW-0175">Coiled coil</keyword>
<dbReference type="RefSeq" id="WP_041894365.1">
    <property type="nucleotide sequence ID" value="NZ_CP010086.2"/>
</dbReference>
<feature type="transmembrane region" description="Helical" evidence="6">
    <location>
        <begin position="725"/>
        <end position="742"/>
    </location>
</feature>
<dbReference type="NCBIfam" id="TIGR03062">
    <property type="entry name" value="pip_yhgE_Cterm"/>
    <property type="match status" value="1"/>
</dbReference>
<evidence type="ECO:0000256" key="5">
    <source>
        <dbReference type="SAM" id="Coils"/>
    </source>
</evidence>
<evidence type="ECO:0000256" key="6">
    <source>
        <dbReference type="SAM" id="Phobius"/>
    </source>
</evidence>
<evidence type="ECO:0000313" key="8">
    <source>
        <dbReference type="Proteomes" id="UP000031866"/>
    </source>
</evidence>
<evidence type="ECO:0000256" key="4">
    <source>
        <dbReference type="ARBA" id="ARBA00023136"/>
    </source>
</evidence>
<protein>
    <submittedName>
        <fullName evidence="7">Phage infection protein</fullName>
    </submittedName>
</protein>
<dbReference type="EMBL" id="CP010086">
    <property type="protein sequence ID" value="AJG97510.1"/>
    <property type="molecule type" value="Genomic_DNA"/>
</dbReference>
<keyword evidence="3 6" id="KW-1133">Transmembrane helix</keyword>
<keyword evidence="4 6" id="KW-0472">Membrane</keyword>
<evidence type="ECO:0000256" key="1">
    <source>
        <dbReference type="ARBA" id="ARBA00004141"/>
    </source>
</evidence>
<feature type="transmembrane region" description="Helical" evidence="6">
    <location>
        <begin position="567"/>
        <end position="586"/>
    </location>
</feature>
<evidence type="ECO:0000256" key="2">
    <source>
        <dbReference type="ARBA" id="ARBA00022692"/>
    </source>
</evidence>
<comment type="subcellular location">
    <subcellularLocation>
        <location evidence="1">Membrane</location>
        <topology evidence="1">Multi-pass membrane protein</topology>
    </subcellularLocation>
</comment>
<dbReference type="PANTHER" id="PTHR43077:SF10">
    <property type="entry name" value="TRANSPORT PERMEASE PROTEIN"/>
    <property type="match status" value="1"/>
</dbReference>
<gene>
    <name evidence="7" type="ORF">LF65_00887</name>
</gene>
<organism evidence="7 8">
    <name type="scientific">Clostridium beijerinckii</name>
    <name type="common">Clostridium MP</name>
    <dbReference type="NCBI Taxonomy" id="1520"/>
    <lineage>
        <taxon>Bacteria</taxon>
        <taxon>Bacillati</taxon>
        <taxon>Bacillota</taxon>
        <taxon>Clostridia</taxon>
        <taxon>Eubacteriales</taxon>
        <taxon>Clostridiaceae</taxon>
        <taxon>Clostridium</taxon>
    </lineage>
</organism>
<feature type="transmembrane region" description="Helical" evidence="6">
    <location>
        <begin position="634"/>
        <end position="653"/>
    </location>
</feature>
<dbReference type="InterPro" id="IPR017500">
    <property type="entry name" value="Phage_infect_YhgE_N"/>
</dbReference>
<evidence type="ECO:0000313" key="7">
    <source>
        <dbReference type="EMBL" id="AJG97510.1"/>
    </source>
</evidence>
<dbReference type="GO" id="GO:0016020">
    <property type="term" value="C:membrane"/>
    <property type="evidence" value="ECO:0007669"/>
    <property type="project" value="UniProtKB-SubCell"/>
</dbReference>
<feature type="transmembrane region" description="Helical" evidence="6">
    <location>
        <begin position="607"/>
        <end position="628"/>
    </location>
</feature>
<feature type="transmembrane region" description="Helical" evidence="6">
    <location>
        <begin position="20"/>
        <end position="38"/>
    </location>
</feature>
<dbReference type="Proteomes" id="UP000031866">
    <property type="component" value="Chromosome"/>
</dbReference>
<dbReference type="KEGG" id="cbei:LF65_00887"/>
<dbReference type="InterPro" id="IPR051328">
    <property type="entry name" value="T7SS_ABC-Transporter"/>
</dbReference>
<reference evidence="8" key="1">
    <citation type="submission" date="2014-12" db="EMBL/GenBank/DDBJ databases">
        <title>Genome sequence of Clostridium beijerinckii strain 59B.</title>
        <authorList>
            <person name="Little G.T."/>
            <person name="Minton N.P."/>
        </authorList>
    </citation>
    <scope>NUCLEOTIDE SEQUENCE [LARGE SCALE GENOMIC DNA]</scope>
    <source>
        <strain evidence="8">59B</strain>
    </source>
</reference>
<dbReference type="NCBIfam" id="TIGR03061">
    <property type="entry name" value="pip_yhgE_Nterm"/>
    <property type="match status" value="1"/>
</dbReference>
<accession>A0A0B5Q991</accession>
<keyword evidence="2 6" id="KW-0812">Transmembrane</keyword>
<evidence type="ECO:0000256" key="3">
    <source>
        <dbReference type="ARBA" id="ARBA00022989"/>
    </source>
</evidence>
<dbReference type="AlphaFoldDB" id="A0A0B5Q991"/>
<dbReference type="OrthoDB" id="9811483at2"/>
<sequence>MKNIINIFKRDMKNIFTNWVAALVVVVLMIIPSLYSLINIEASWDPYSNTKGIEVAIVNEDKGTVYKEHSINLGDELVDKLKENDQLGWVFVDKETAQNGLTNEKYYAMIEIPRDFSEDVTTVVKKDVTKPKLIYTVNEKKNVIASKITDAGVKSVKTQLDENIAKSISGIMFRLCDEIGIDIQNNRSELRNIIDSVYKLDDNMPEIEKMLDEAINGTISASELMIKTNELIPTAADTVDETAEFLNNTQSFLNETQGDLQNESPKVKEDLVECENTLDIIGTELKNIDENISPEVEKKALLQILDTSKAIRTSSSDAKSRLKNIKKAIDKISEIEIPKLSIDNSIQSYDEIKKLQQIFDKQADVIENQRDLLKQESRTISKIIDRLDNIDNNLDKLIDRTNKDIDKLNSGDKILDTQDLTDTRKVLDDLHNLVSDITDNYDSEIVPTINKGFDSMSEIIDTGLNLSAQGKKTLPDVQEMLNTFKNTADLSNDELKKLKEKFPDIRDNVHELAQRLKKIDNKKDIDELLDMITNDWNAQSDFLSSPVEIQDNRLFPWPNYGSTVTPFYTVLCLWIGGYVLSVLIGTESHSIENDKELNKYEKYFGRLSLFLFIGIGQALVASLGALFILHSYSVHPVMFVFYCIFISVVFNCIIYTAVSLFGYGGIVIGVVLLVIQVAGTSGNFPIEVNPAGYQKLFPFLPFTYAISGVRQIMAGVIYSILFKDSIILFMFMIGSIIIGVLAKEPINAKRINIVEKLKESSIMSS</sequence>
<dbReference type="STRING" id="1520.LF65_00887"/>
<proteinExistence type="predicted"/>
<dbReference type="Gene3D" id="3.40.1710.10">
    <property type="entry name" value="abc type-2 transporter like domain"/>
    <property type="match status" value="1"/>
</dbReference>
<name>A0A0B5Q991_CLOBE</name>